<accession>A0A8D8ZHT9</accession>
<organism evidence="2">
    <name type="scientific">Cacopsylla melanoneura</name>
    <dbReference type="NCBI Taxonomy" id="428564"/>
    <lineage>
        <taxon>Eukaryota</taxon>
        <taxon>Metazoa</taxon>
        <taxon>Ecdysozoa</taxon>
        <taxon>Arthropoda</taxon>
        <taxon>Hexapoda</taxon>
        <taxon>Insecta</taxon>
        <taxon>Pterygota</taxon>
        <taxon>Neoptera</taxon>
        <taxon>Paraneoptera</taxon>
        <taxon>Hemiptera</taxon>
        <taxon>Sternorrhyncha</taxon>
        <taxon>Psylloidea</taxon>
        <taxon>Psyllidae</taxon>
        <taxon>Psyllinae</taxon>
        <taxon>Cacopsylla</taxon>
    </lineage>
</organism>
<sequence>MRSSEKEDILRGKRERKKKRGKKKNKQTNKKTILKKVTVSFETRIFLPSQRGILFQRGIWNKIEISFFSFKSYSKLFHIFLTHSNILEENRKEFFFIPLW</sequence>
<proteinExistence type="predicted"/>
<name>A0A8D8ZHT9_9HEMI</name>
<evidence type="ECO:0000256" key="1">
    <source>
        <dbReference type="SAM" id="MobiDB-lite"/>
    </source>
</evidence>
<dbReference type="AlphaFoldDB" id="A0A8D8ZHT9"/>
<evidence type="ECO:0000313" key="2">
    <source>
        <dbReference type="EMBL" id="CAG6747175.1"/>
    </source>
</evidence>
<dbReference type="EMBL" id="HBUF01513059">
    <property type="protein sequence ID" value="CAG6747175.1"/>
    <property type="molecule type" value="Transcribed_RNA"/>
</dbReference>
<protein>
    <submittedName>
        <fullName evidence="2">Uncharacterized protein</fullName>
    </submittedName>
</protein>
<feature type="region of interest" description="Disordered" evidence="1">
    <location>
        <begin position="1"/>
        <end position="29"/>
    </location>
</feature>
<reference evidence="2" key="1">
    <citation type="submission" date="2021-05" db="EMBL/GenBank/DDBJ databases">
        <authorList>
            <person name="Alioto T."/>
            <person name="Alioto T."/>
            <person name="Gomez Garrido J."/>
        </authorList>
    </citation>
    <scope>NUCLEOTIDE SEQUENCE</scope>
</reference>
<feature type="compositionally biased region" description="Basic and acidic residues" evidence="1">
    <location>
        <begin position="1"/>
        <end position="12"/>
    </location>
</feature>
<feature type="compositionally biased region" description="Basic residues" evidence="1">
    <location>
        <begin position="13"/>
        <end position="29"/>
    </location>
</feature>